<keyword evidence="5" id="KW-1185">Reference proteome</keyword>
<dbReference type="InterPro" id="IPR029039">
    <property type="entry name" value="Flavoprotein-like_sf"/>
</dbReference>
<evidence type="ECO:0000256" key="1">
    <source>
        <dbReference type="ARBA" id="ARBA00022630"/>
    </source>
</evidence>
<keyword evidence="1" id="KW-0285">Flavoprotein</keyword>
<organism evidence="4 5">
    <name type="scientific">Tolumonas osonensis</name>
    <dbReference type="NCBI Taxonomy" id="675874"/>
    <lineage>
        <taxon>Bacteria</taxon>
        <taxon>Pseudomonadati</taxon>
        <taxon>Pseudomonadota</taxon>
        <taxon>Gammaproteobacteria</taxon>
        <taxon>Aeromonadales</taxon>
        <taxon>Aeromonadaceae</taxon>
        <taxon>Tolumonas</taxon>
    </lineage>
</organism>
<keyword evidence="2" id="KW-0288">FMN</keyword>
<evidence type="ECO:0000313" key="5">
    <source>
        <dbReference type="Proteomes" id="UP000585721"/>
    </source>
</evidence>
<dbReference type="AlphaFoldDB" id="A0A841G6B5"/>
<gene>
    <name evidence="4" type="ORF">HNR75_000556</name>
</gene>
<proteinExistence type="predicted"/>
<sequence>MKISSYELFTKRIFVFLLMTIFSFHAIADQNNKKRTLVVYFSQPEDVKLDGVDGNSGASLLSKNNQLLGSTQYIAQLIQQQTDGELFRIETVNTYPSQHEPLIRYAEKEKQDNVRPALKSKINNLADYDTVFIGYPIWWYQMPMALYSFLEQHNLQGKTIIPFTTHGGSHFSGSIQEIQRLQPGASVITDGLAISRNDVTDDDIESEVKDWLNDLPAVK</sequence>
<dbReference type="EMBL" id="JACHGR010000002">
    <property type="protein sequence ID" value="MBB6054684.1"/>
    <property type="molecule type" value="Genomic_DNA"/>
</dbReference>
<dbReference type="PANTHER" id="PTHR39201:SF1">
    <property type="entry name" value="FLAVODOXIN-LIKE DOMAIN-CONTAINING PROTEIN"/>
    <property type="match status" value="1"/>
</dbReference>
<name>A0A841G6B5_9GAMM</name>
<dbReference type="GO" id="GO:0010181">
    <property type="term" value="F:FMN binding"/>
    <property type="evidence" value="ECO:0007669"/>
    <property type="project" value="InterPro"/>
</dbReference>
<protein>
    <submittedName>
        <fullName evidence="4">Flavodoxin</fullName>
    </submittedName>
</protein>
<dbReference type="Proteomes" id="UP000585721">
    <property type="component" value="Unassembled WGS sequence"/>
</dbReference>
<dbReference type="PANTHER" id="PTHR39201">
    <property type="entry name" value="EXPORTED PROTEIN-RELATED"/>
    <property type="match status" value="1"/>
</dbReference>
<dbReference type="Gene3D" id="3.40.50.360">
    <property type="match status" value="1"/>
</dbReference>
<evidence type="ECO:0000256" key="2">
    <source>
        <dbReference type="ARBA" id="ARBA00022643"/>
    </source>
</evidence>
<dbReference type="Pfam" id="PF12682">
    <property type="entry name" value="Flavodoxin_4"/>
    <property type="match status" value="1"/>
</dbReference>
<accession>A0A841G6B5</accession>
<comment type="caution">
    <text evidence="4">The sequence shown here is derived from an EMBL/GenBank/DDBJ whole genome shotgun (WGS) entry which is preliminary data.</text>
</comment>
<feature type="domain" description="Flavodoxin-like" evidence="3">
    <location>
        <begin position="69"/>
        <end position="212"/>
    </location>
</feature>
<dbReference type="InterPro" id="IPR008254">
    <property type="entry name" value="Flavodoxin/NO_synth"/>
</dbReference>
<dbReference type="SUPFAM" id="SSF52218">
    <property type="entry name" value="Flavoproteins"/>
    <property type="match status" value="1"/>
</dbReference>
<evidence type="ECO:0000313" key="4">
    <source>
        <dbReference type="EMBL" id="MBB6054684.1"/>
    </source>
</evidence>
<evidence type="ECO:0000259" key="3">
    <source>
        <dbReference type="Pfam" id="PF12682"/>
    </source>
</evidence>
<dbReference type="RefSeq" id="WP_188025497.1">
    <property type="nucleotide sequence ID" value="NZ_JACHGR010000002.1"/>
</dbReference>
<reference evidence="4 5" key="1">
    <citation type="submission" date="2020-08" db="EMBL/GenBank/DDBJ databases">
        <title>Genomic Encyclopedia of Type Strains, Phase IV (KMG-IV): sequencing the most valuable type-strain genomes for metagenomic binning, comparative biology and taxonomic classification.</title>
        <authorList>
            <person name="Goeker M."/>
        </authorList>
    </citation>
    <scope>NUCLEOTIDE SEQUENCE [LARGE SCALE GENOMIC DNA]</scope>
    <source>
        <strain evidence="4 5">DSM 22975</strain>
    </source>
</reference>
<dbReference type="NCBIfam" id="NF005389">
    <property type="entry name" value="PRK06934.1"/>
    <property type="match status" value="1"/>
</dbReference>